<dbReference type="Proteomes" id="UP000527616">
    <property type="component" value="Unassembled WGS sequence"/>
</dbReference>
<dbReference type="RefSeq" id="WP_179444639.1">
    <property type="nucleotide sequence ID" value="NZ_JACBZS010000001.1"/>
</dbReference>
<evidence type="ECO:0000313" key="3">
    <source>
        <dbReference type="Proteomes" id="UP000527616"/>
    </source>
</evidence>
<comment type="caution">
    <text evidence="2">The sequence shown here is derived from an EMBL/GenBank/DDBJ whole genome shotgun (WGS) entry which is preliminary data.</text>
</comment>
<dbReference type="AlphaFoldDB" id="A0A7Z0IKR2"/>
<name>A0A7Z0IKR2_9ACTN</name>
<gene>
    <name evidence="2" type="ORF">GGQ54_001277</name>
</gene>
<protein>
    <submittedName>
        <fullName evidence="2">Uncharacterized protein</fullName>
    </submittedName>
</protein>
<evidence type="ECO:0000256" key="1">
    <source>
        <dbReference type="SAM" id="Phobius"/>
    </source>
</evidence>
<feature type="transmembrane region" description="Helical" evidence="1">
    <location>
        <begin position="57"/>
        <end position="82"/>
    </location>
</feature>
<proteinExistence type="predicted"/>
<feature type="transmembrane region" description="Helical" evidence="1">
    <location>
        <begin position="28"/>
        <end position="51"/>
    </location>
</feature>
<dbReference type="EMBL" id="JACBZS010000001">
    <property type="protein sequence ID" value="NYI70717.1"/>
    <property type="molecule type" value="Genomic_DNA"/>
</dbReference>
<sequence>MLQQLTRTPVPWERGALTERREGALRGLTWPAVSLTGTLVGLVAVTAWIAATRAGVSLPFFVMVFFGLSVLSGAGFLGYGILRAVRAHQELGLAGEGIAFEIDHDGITTSAGKAPWEAVQAITTLPGGALHGPLLRIDHRLGRDEYPVDALGVLPGSLESAVRIFSRGRHGVDLSAIED</sequence>
<keyword evidence="1" id="KW-0472">Membrane</keyword>
<reference evidence="2 3" key="1">
    <citation type="submission" date="2020-07" db="EMBL/GenBank/DDBJ databases">
        <title>Sequencing the genomes of 1000 actinobacteria strains.</title>
        <authorList>
            <person name="Klenk H.-P."/>
        </authorList>
    </citation>
    <scope>NUCLEOTIDE SEQUENCE [LARGE SCALE GENOMIC DNA]</scope>
    <source>
        <strain evidence="2 3">DSM 103164</strain>
    </source>
</reference>
<accession>A0A7Z0IKR2</accession>
<keyword evidence="1" id="KW-1133">Transmembrane helix</keyword>
<organism evidence="2 3">
    <name type="scientific">Naumannella cuiyingiana</name>
    <dbReference type="NCBI Taxonomy" id="1347891"/>
    <lineage>
        <taxon>Bacteria</taxon>
        <taxon>Bacillati</taxon>
        <taxon>Actinomycetota</taxon>
        <taxon>Actinomycetes</taxon>
        <taxon>Propionibacteriales</taxon>
        <taxon>Propionibacteriaceae</taxon>
        <taxon>Naumannella</taxon>
    </lineage>
</organism>
<evidence type="ECO:0000313" key="2">
    <source>
        <dbReference type="EMBL" id="NYI70717.1"/>
    </source>
</evidence>
<keyword evidence="1" id="KW-0812">Transmembrane</keyword>
<keyword evidence="3" id="KW-1185">Reference proteome</keyword>